<dbReference type="VEuPathDB" id="AmoebaDB:ACA1_386070"/>
<sequence>MMRIVGVDRSVELQASLSPQWAVGHNVPLVAVSSDVGDSGDGRIVGYDTSATSLGHGVAECDEVLARLHFALTQQVPPERRDDDVILRVIGRQSPSLMRWALTRAGLRLQRQGTMMARGDYAEPSGGVYSPSVMY</sequence>
<gene>
    <name evidence="1" type="ORF">ACA1_386070</name>
</gene>
<protein>
    <submittedName>
        <fullName evidence="1">Thioester reductase domain containing protein</fullName>
    </submittedName>
</protein>
<name>L8H8I5_ACACF</name>
<dbReference type="Proteomes" id="UP000011083">
    <property type="component" value="Unassembled WGS sequence"/>
</dbReference>
<keyword evidence="2" id="KW-1185">Reference proteome</keyword>
<dbReference type="GeneID" id="14922733"/>
<evidence type="ECO:0000313" key="2">
    <source>
        <dbReference type="Proteomes" id="UP000011083"/>
    </source>
</evidence>
<dbReference type="AlphaFoldDB" id="L8H8I5"/>
<dbReference type="EMBL" id="KB007900">
    <property type="protein sequence ID" value="ELR21819.1"/>
    <property type="molecule type" value="Genomic_DNA"/>
</dbReference>
<reference evidence="1 2" key="1">
    <citation type="journal article" date="2013" name="Genome Biol.">
        <title>Genome of Acanthamoeba castellanii highlights extensive lateral gene transfer and early evolution of tyrosine kinase signaling.</title>
        <authorList>
            <person name="Clarke M."/>
            <person name="Lohan A.J."/>
            <person name="Liu B."/>
            <person name="Lagkouvardos I."/>
            <person name="Roy S."/>
            <person name="Zafar N."/>
            <person name="Bertelli C."/>
            <person name="Schilde C."/>
            <person name="Kianianmomeni A."/>
            <person name="Burglin T.R."/>
            <person name="Frech C."/>
            <person name="Turcotte B."/>
            <person name="Kopec K.O."/>
            <person name="Synnott J.M."/>
            <person name="Choo C."/>
            <person name="Paponov I."/>
            <person name="Finkler A."/>
            <person name="Soon Heng Tan C."/>
            <person name="Hutchins A.P."/>
            <person name="Weinmeier T."/>
            <person name="Rattei T."/>
            <person name="Chu J.S."/>
            <person name="Gimenez G."/>
            <person name="Irimia M."/>
            <person name="Rigden D.J."/>
            <person name="Fitzpatrick D.A."/>
            <person name="Lorenzo-Morales J."/>
            <person name="Bateman A."/>
            <person name="Chiu C.H."/>
            <person name="Tang P."/>
            <person name="Hegemann P."/>
            <person name="Fromm H."/>
            <person name="Raoult D."/>
            <person name="Greub G."/>
            <person name="Miranda-Saavedra D."/>
            <person name="Chen N."/>
            <person name="Nash P."/>
            <person name="Ginger M.L."/>
            <person name="Horn M."/>
            <person name="Schaap P."/>
            <person name="Caler L."/>
            <person name="Loftus B."/>
        </authorList>
    </citation>
    <scope>NUCLEOTIDE SEQUENCE [LARGE SCALE GENOMIC DNA]</scope>
    <source>
        <strain evidence="1 2">Neff</strain>
    </source>
</reference>
<dbReference type="KEGG" id="acan:ACA1_386070"/>
<dbReference type="RefSeq" id="XP_004347201.1">
    <property type="nucleotide sequence ID" value="XM_004347151.1"/>
</dbReference>
<proteinExistence type="predicted"/>
<evidence type="ECO:0000313" key="1">
    <source>
        <dbReference type="EMBL" id="ELR21819.1"/>
    </source>
</evidence>
<organism evidence="1 2">
    <name type="scientific">Acanthamoeba castellanii (strain ATCC 30010 / Neff)</name>
    <dbReference type="NCBI Taxonomy" id="1257118"/>
    <lineage>
        <taxon>Eukaryota</taxon>
        <taxon>Amoebozoa</taxon>
        <taxon>Discosea</taxon>
        <taxon>Longamoebia</taxon>
        <taxon>Centramoebida</taxon>
        <taxon>Acanthamoebidae</taxon>
        <taxon>Acanthamoeba</taxon>
    </lineage>
</organism>
<accession>L8H8I5</accession>